<dbReference type="EMBL" id="CP000473">
    <property type="protein sequence ID" value="ABJ83931.1"/>
    <property type="molecule type" value="Genomic_DNA"/>
</dbReference>
<feature type="domain" description="Resolvase/invertase-type recombinase catalytic" evidence="7">
    <location>
        <begin position="27"/>
        <end position="168"/>
    </location>
</feature>
<keyword evidence="4" id="KW-0233">DNA recombination</keyword>
<dbReference type="SUPFAM" id="SSF53041">
    <property type="entry name" value="Resolvase-like"/>
    <property type="match status" value="1"/>
</dbReference>
<evidence type="ECO:0000256" key="6">
    <source>
        <dbReference type="PROSITE-ProRule" id="PRU10137"/>
    </source>
</evidence>
<dbReference type="InterPro" id="IPR006118">
    <property type="entry name" value="Recombinase_CS"/>
</dbReference>
<dbReference type="Pfam" id="PF00239">
    <property type="entry name" value="Resolvase"/>
    <property type="match status" value="1"/>
</dbReference>
<dbReference type="FunCoup" id="Q023B5">
    <property type="interactions" value="85"/>
</dbReference>
<evidence type="ECO:0000256" key="4">
    <source>
        <dbReference type="ARBA" id="ARBA00023172"/>
    </source>
</evidence>
<dbReference type="HOGENOM" id="CLU_010686_8_0_0"/>
<comment type="similarity">
    <text evidence="1">Belongs to the site-specific recombinase resolvase family.</text>
</comment>
<proteinExistence type="inferred from homology"/>
<dbReference type="InterPro" id="IPR050639">
    <property type="entry name" value="SSR_resolvase"/>
</dbReference>
<dbReference type="GO" id="GO:0000150">
    <property type="term" value="F:DNA strand exchange activity"/>
    <property type="evidence" value="ECO:0007669"/>
    <property type="project" value="InterPro"/>
</dbReference>
<dbReference type="InParanoid" id="Q023B5"/>
<evidence type="ECO:0000259" key="7">
    <source>
        <dbReference type="PROSITE" id="PS51736"/>
    </source>
</evidence>
<dbReference type="CDD" id="cd03768">
    <property type="entry name" value="SR_ResInv"/>
    <property type="match status" value="1"/>
</dbReference>
<dbReference type="PANTHER" id="PTHR30461">
    <property type="entry name" value="DNA-INVERTASE FROM LAMBDOID PROPHAGE"/>
    <property type="match status" value="1"/>
</dbReference>
<dbReference type="KEGG" id="sus:Acid_2947"/>
<evidence type="ECO:0000256" key="1">
    <source>
        <dbReference type="ARBA" id="ARBA00009913"/>
    </source>
</evidence>
<dbReference type="Pfam" id="PF02796">
    <property type="entry name" value="HTH_7"/>
    <property type="match status" value="1"/>
</dbReference>
<dbReference type="AlphaFoldDB" id="Q023B5"/>
<feature type="active site" description="O-(5'-phospho-DNA)-serine intermediate" evidence="5 6">
    <location>
        <position position="35"/>
    </location>
</feature>
<dbReference type="Gene3D" id="3.40.50.1390">
    <property type="entry name" value="Resolvase, N-terminal catalytic domain"/>
    <property type="match status" value="1"/>
</dbReference>
<evidence type="ECO:0000256" key="3">
    <source>
        <dbReference type="ARBA" id="ARBA00023125"/>
    </source>
</evidence>
<evidence type="ECO:0000256" key="5">
    <source>
        <dbReference type="PIRSR" id="PIRSR606118-50"/>
    </source>
</evidence>
<dbReference type="InterPro" id="IPR006120">
    <property type="entry name" value="Resolvase_HTH_dom"/>
</dbReference>
<organism evidence="8">
    <name type="scientific">Solibacter usitatus (strain Ellin6076)</name>
    <dbReference type="NCBI Taxonomy" id="234267"/>
    <lineage>
        <taxon>Bacteria</taxon>
        <taxon>Pseudomonadati</taxon>
        <taxon>Acidobacteriota</taxon>
        <taxon>Terriglobia</taxon>
        <taxon>Bryobacterales</taxon>
        <taxon>Solibacteraceae</taxon>
        <taxon>Candidatus Solibacter</taxon>
    </lineage>
</organism>
<keyword evidence="3" id="KW-0238">DNA-binding</keyword>
<keyword evidence="2" id="KW-0229">DNA integration</keyword>
<name>Q023B5_SOLUE</name>
<dbReference type="GO" id="GO:0015074">
    <property type="term" value="P:DNA integration"/>
    <property type="evidence" value="ECO:0007669"/>
    <property type="project" value="UniProtKB-KW"/>
</dbReference>
<dbReference type="SMART" id="SM00857">
    <property type="entry name" value="Resolvase"/>
    <property type="match status" value="1"/>
</dbReference>
<dbReference type="GO" id="GO:0003677">
    <property type="term" value="F:DNA binding"/>
    <property type="evidence" value="ECO:0007669"/>
    <property type="project" value="UniProtKB-KW"/>
</dbReference>
<protein>
    <submittedName>
        <fullName evidence="8">Resolvase, N-terminal domain</fullName>
    </submittedName>
</protein>
<dbReference type="PANTHER" id="PTHR30461:SF2">
    <property type="entry name" value="SERINE RECOMBINASE PINE-RELATED"/>
    <property type="match status" value="1"/>
</dbReference>
<dbReference type="PROSITE" id="PS51736">
    <property type="entry name" value="RECOMBINASES_3"/>
    <property type="match status" value="1"/>
</dbReference>
<evidence type="ECO:0000313" key="8">
    <source>
        <dbReference type="EMBL" id="ABJ83931.1"/>
    </source>
</evidence>
<gene>
    <name evidence="8" type="ordered locus">Acid_2947</name>
</gene>
<dbReference type="InterPro" id="IPR036162">
    <property type="entry name" value="Resolvase-like_N_sf"/>
</dbReference>
<dbReference type="eggNOG" id="COG1961">
    <property type="taxonomic scope" value="Bacteria"/>
</dbReference>
<dbReference type="InterPro" id="IPR006119">
    <property type="entry name" value="Resolv_N"/>
</dbReference>
<dbReference type="PROSITE" id="PS00397">
    <property type="entry name" value="RECOMBINASES_1"/>
    <property type="match status" value="1"/>
</dbReference>
<accession>Q023B5</accession>
<sequence length="213" mass="23823">MAAKRTSEKAKSPRVFGQTRKLPKMFRAGLYARVSTNDQQTVPLQTRALREYTVRRGWTVALQVKEVRSGASERQLREKLLAAARRGEIDVVLVWRLDRWDRSVADLLATLQELEHLGVGFVSLTEALDLTTPAGRAMAALLAVFAEFEREILRERVRAGLAHARQNGQTLGRPVTAGLQADKARKLYLAGVSKAEIARRLQIGRTSVRRILA</sequence>
<dbReference type="STRING" id="234267.Acid_2947"/>
<evidence type="ECO:0000256" key="2">
    <source>
        <dbReference type="ARBA" id="ARBA00022908"/>
    </source>
</evidence>
<dbReference type="OrthoDB" id="9800103at2"/>
<reference evidence="8" key="1">
    <citation type="submission" date="2006-10" db="EMBL/GenBank/DDBJ databases">
        <title>Complete sequence of Solibacter usitatus Ellin6076.</title>
        <authorList>
            <consortium name="US DOE Joint Genome Institute"/>
            <person name="Copeland A."/>
            <person name="Lucas S."/>
            <person name="Lapidus A."/>
            <person name="Barry K."/>
            <person name="Detter J.C."/>
            <person name="Glavina del Rio T."/>
            <person name="Hammon N."/>
            <person name="Israni S."/>
            <person name="Dalin E."/>
            <person name="Tice H."/>
            <person name="Pitluck S."/>
            <person name="Thompson L.S."/>
            <person name="Brettin T."/>
            <person name="Bruce D."/>
            <person name="Han C."/>
            <person name="Tapia R."/>
            <person name="Gilna P."/>
            <person name="Schmutz J."/>
            <person name="Larimer F."/>
            <person name="Land M."/>
            <person name="Hauser L."/>
            <person name="Kyrpides N."/>
            <person name="Mikhailova N."/>
            <person name="Janssen P.H."/>
            <person name="Kuske C.R."/>
            <person name="Richardson P."/>
        </authorList>
    </citation>
    <scope>NUCLEOTIDE SEQUENCE</scope>
    <source>
        <strain evidence="8">Ellin6076</strain>
    </source>
</reference>